<evidence type="ECO:0000313" key="2">
    <source>
        <dbReference type="Proteomes" id="UP000247540"/>
    </source>
</evidence>
<comment type="caution">
    <text evidence="1">The sequence shown here is derived from an EMBL/GenBank/DDBJ whole genome shotgun (WGS) entry which is preliminary data.</text>
</comment>
<gene>
    <name evidence="1" type="ORF">DFQ15_101136</name>
</gene>
<name>A0A318SLC5_9BURK</name>
<accession>A0A318SLC5</accession>
<dbReference type="Proteomes" id="UP000247540">
    <property type="component" value="Unassembled WGS sequence"/>
</dbReference>
<reference evidence="1 2" key="1">
    <citation type="submission" date="2018-06" db="EMBL/GenBank/DDBJ databases">
        <title>Genomic Encyclopedia of Type Strains, Phase III (KMG-III): the genomes of soil and plant-associated and newly described type strains.</title>
        <authorList>
            <person name="Whitman W."/>
        </authorList>
    </citation>
    <scope>NUCLEOTIDE SEQUENCE [LARGE SCALE GENOMIC DNA]</scope>
    <source>
        <strain evidence="1 2">CECT 7646</strain>
    </source>
</reference>
<dbReference type="AlphaFoldDB" id="A0A318SLC5"/>
<sequence>METERIDRLEQALTTALERLAAVEQALGVMAMALMTELPPTQQAGFAETFARMAQFAQRGGELASETLLTEIHRAAVMAAAPGG</sequence>
<protein>
    <submittedName>
        <fullName evidence="1">Uncharacterized protein</fullName>
    </submittedName>
</protein>
<dbReference type="RefSeq" id="WP_110464109.1">
    <property type="nucleotide sequence ID" value="NZ_JAMOFZ010000002.1"/>
</dbReference>
<keyword evidence="2" id="KW-1185">Reference proteome</keyword>
<organism evidence="1 2">
    <name type="scientific">Xylophilus ampelinus</name>
    <dbReference type="NCBI Taxonomy" id="54067"/>
    <lineage>
        <taxon>Bacteria</taxon>
        <taxon>Pseudomonadati</taxon>
        <taxon>Pseudomonadota</taxon>
        <taxon>Betaproteobacteria</taxon>
        <taxon>Burkholderiales</taxon>
        <taxon>Xylophilus</taxon>
    </lineage>
</organism>
<evidence type="ECO:0000313" key="1">
    <source>
        <dbReference type="EMBL" id="PYE79816.1"/>
    </source>
</evidence>
<proteinExistence type="predicted"/>
<dbReference type="EMBL" id="QJTC01000001">
    <property type="protein sequence ID" value="PYE79816.1"/>
    <property type="molecule type" value="Genomic_DNA"/>
</dbReference>